<keyword evidence="3" id="KW-1003">Cell membrane</keyword>
<evidence type="ECO:0000256" key="5">
    <source>
        <dbReference type="ARBA" id="ARBA00022927"/>
    </source>
</evidence>
<keyword evidence="6 10" id="KW-1133">Transmembrane helix</keyword>
<evidence type="ECO:0000256" key="9">
    <source>
        <dbReference type="RuleBase" id="RU003945"/>
    </source>
</evidence>
<dbReference type="KEGG" id="aaxa:NCTC10138_00298"/>
<dbReference type="CDD" id="cd20070">
    <property type="entry name" value="5TM_YidC_Alb3"/>
    <property type="match status" value="1"/>
</dbReference>
<dbReference type="InterPro" id="IPR028055">
    <property type="entry name" value="YidC/Oxa/ALB_C"/>
</dbReference>
<comment type="similarity">
    <text evidence="9">Belongs to the OXA1/ALB3/YidC family.</text>
</comment>
<evidence type="ECO:0000313" key="14">
    <source>
        <dbReference type="Proteomes" id="UP000289841"/>
    </source>
</evidence>
<dbReference type="RefSeq" id="WP_026390134.1">
    <property type="nucleotide sequence ID" value="NZ_LR215048.1"/>
</dbReference>
<dbReference type="NCBIfam" id="TIGR03592">
    <property type="entry name" value="yidC_oxa1_cterm"/>
    <property type="match status" value="1"/>
</dbReference>
<dbReference type="GO" id="GO:0051205">
    <property type="term" value="P:protein insertion into membrane"/>
    <property type="evidence" value="ECO:0007669"/>
    <property type="project" value="TreeGrafter"/>
</dbReference>
<keyword evidence="7 10" id="KW-0472">Membrane</keyword>
<evidence type="ECO:0000256" key="6">
    <source>
        <dbReference type="ARBA" id="ARBA00022989"/>
    </source>
</evidence>
<evidence type="ECO:0000256" key="10">
    <source>
        <dbReference type="SAM" id="Phobius"/>
    </source>
</evidence>
<evidence type="ECO:0000313" key="13">
    <source>
        <dbReference type="EMBL" id="VEU79945.1"/>
    </source>
</evidence>
<keyword evidence="4 9" id="KW-0812">Transmembrane</keyword>
<evidence type="ECO:0000256" key="4">
    <source>
        <dbReference type="ARBA" id="ARBA00022692"/>
    </source>
</evidence>
<keyword evidence="2" id="KW-0813">Transport</keyword>
<evidence type="ECO:0000256" key="1">
    <source>
        <dbReference type="ARBA" id="ARBA00004651"/>
    </source>
</evidence>
<feature type="chain" id="PRO_5019486460" evidence="11">
    <location>
        <begin position="28"/>
        <end position="521"/>
    </location>
</feature>
<evidence type="ECO:0000256" key="8">
    <source>
        <dbReference type="ARBA" id="ARBA00023186"/>
    </source>
</evidence>
<dbReference type="EMBL" id="LR215048">
    <property type="protein sequence ID" value="VEU79945.1"/>
    <property type="molecule type" value="Genomic_DNA"/>
</dbReference>
<organism evidence="13 14">
    <name type="scientific">Haploplasma axanthum</name>
    <name type="common">Acholeplasma axanthum</name>
    <dbReference type="NCBI Taxonomy" id="29552"/>
    <lineage>
        <taxon>Bacteria</taxon>
        <taxon>Bacillati</taxon>
        <taxon>Mycoplasmatota</taxon>
        <taxon>Mollicutes</taxon>
        <taxon>Acholeplasmatales</taxon>
        <taxon>Acholeplasmataceae</taxon>
        <taxon>Haploplasma</taxon>
    </lineage>
</organism>
<gene>
    <name evidence="13" type="primary">misCB</name>
    <name evidence="13" type="ORF">NCTC10138_00298</name>
</gene>
<evidence type="ECO:0000256" key="2">
    <source>
        <dbReference type="ARBA" id="ARBA00022448"/>
    </source>
</evidence>
<dbReference type="GO" id="GO:0005886">
    <property type="term" value="C:plasma membrane"/>
    <property type="evidence" value="ECO:0007669"/>
    <property type="project" value="UniProtKB-SubCell"/>
</dbReference>
<keyword evidence="14" id="KW-1185">Reference proteome</keyword>
<dbReference type="GO" id="GO:0032977">
    <property type="term" value="F:membrane insertase activity"/>
    <property type="evidence" value="ECO:0007669"/>
    <property type="project" value="InterPro"/>
</dbReference>
<evidence type="ECO:0000256" key="11">
    <source>
        <dbReference type="SAM" id="SignalP"/>
    </source>
</evidence>
<name>A0A449BBY0_HAPAX</name>
<feature type="transmembrane region" description="Helical" evidence="10">
    <location>
        <begin position="348"/>
        <end position="367"/>
    </location>
</feature>
<feature type="transmembrane region" description="Helical" evidence="10">
    <location>
        <begin position="280"/>
        <end position="299"/>
    </location>
</feature>
<dbReference type="AlphaFoldDB" id="A0A449BBY0"/>
<dbReference type="PROSITE" id="PS51257">
    <property type="entry name" value="PROKAR_LIPOPROTEIN"/>
    <property type="match status" value="1"/>
</dbReference>
<dbReference type="InterPro" id="IPR047196">
    <property type="entry name" value="YidC_ALB_C"/>
</dbReference>
<protein>
    <submittedName>
        <fullName evidence="13">Membrane protein YidC 1</fullName>
    </submittedName>
</protein>
<comment type="subcellular location">
    <subcellularLocation>
        <location evidence="1">Cell membrane</location>
        <topology evidence="1">Multi-pass membrane protein</topology>
    </subcellularLocation>
    <subcellularLocation>
        <location evidence="9">Membrane</location>
        <topology evidence="9">Multi-pass membrane protein</topology>
    </subcellularLocation>
</comment>
<feature type="transmembrane region" description="Helical" evidence="10">
    <location>
        <begin position="399"/>
        <end position="416"/>
    </location>
</feature>
<keyword evidence="5" id="KW-0653">Protein transport</keyword>
<evidence type="ECO:0000256" key="3">
    <source>
        <dbReference type="ARBA" id="ARBA00022475"/>
    </source>
</evidence>
<accession>A0A449BBY0</accession>
<dbReference type="PANTHER" id="PTHR12428:SF65">
    <property type="entry name" value="CYTOCHROME C OXIDASE ASSEMBLY PROTEIN COX18, MITOCHONDRIAL"/>
    <property type="match status" value="1"/>
</dbReference>
<reference evidence="13 14" key="1">
    <citation type="submission" date="2019-01" db="EMBL/GenBank/DDBJ databases">
        <authorList>
            <consortium name="Pathogen Informatics"/>
        </authorList>
    </citation>
    <scope>NUCLEOTIDE SEQUENCE [LARGE SCALE GENOMIC DNA]</scope>
    <source>
        <strain evidence="13 14">NCTC10138</strain>
    </source>
</reference>
<sequence length="521" mass="59652">MRKINKALLVVVLLFTALLLSSCRSNKDQKNETPVFVVHNQLTDKTFVDEFTNTKEVSIEAWFVLYNGKLTKVELRGEAEVKYQFATTEFLTETEVAEQGLDIKNANVKKYIYTVSANQLSKEFLDKRSNEKIEFNQYQKKTTSESIGVAVNYVKLNDKGEIASTGAILTDSYVYTGENVDFYDLKANGESSAISKDNITFTGFPEGDDLIENRKYINYVSKDVTATIDNITEPITLKVWLAEGYAPLSTKTATFWNWLFLQMPIAFAMSFIGSITGKSFAIAVLLTTIIVRTLAWPIYAKTNDMSLKMSVAQPDLDRLNRKYATRKDPESQQKMQMEMMQIYKKHKISMWGCLLPFLQMPIFFAMYEVVRRITIPGGQFANNVANTKIFGLDLDSNGMVAKIFFTLLVGLTMFALQRISSKKPSYAKNVPQQNKNPQGMQTEKTMKMVNYFMIFMMVMTSYVTPGFAVSYYWIIGNIYSMAQTLFNRQLNEKRYKKLEEEKLYGRSREIIDAEIKKKGEK</sequence>
<feature type="signal peptide" evidence="11">
    <location>
        <begin position="1"/>
        <end position="27"/>
    </location>
</feature>
<evidence type="ECO:0000256" key="7">
    <source>
        <dbReference type="ARBA" id="ARBA00023136"/>
    </source>
</evidence>
<dbReference type="GO" id="GO:0015031">
    <property type="term" value="P:protein transport"/>
    <property type="evidence" value="ECO:0007669"/>
    <property type="project" value="UniProtKB-KW"/>
</dbReference>
<keyword evidence="11" id="KW-0732">Signal</keyword>
<dbReference type="Pfam" id="PF02096">
    <property type="entry name" value="60KD_IMP"/>
    <property type="match status" value="1"/>
</dbReference>
<keyword evidence="8" id="KW-0143">Chaperone</keyword>
<dbReference type="InterPro" id="IPR001708">
    <property type="entry name" value="YidC/ALB3/OXA1/COX18"/>
</dbReference>
<dbReference type="PANTHER" id="PTHR12428">
    <property type="entry name" value="OXA1"/>
    <property type="match status" value="1"/>
</dbReference>
<proteinExistence type="inferred from homology"/>
<evidence type="ECO:0000259" key="12">
    <source>
        <dbReference type="Pfam" id="PF02096"/>
    </source>
</evidence>
<dbReference type="Proteomes" id="UP000289841">
    <property type="component" value="Chromosome"/>
</dbReference>
<dbReference type="STRING" id="1278311.GCA_000428705_00459"/>
<feature type="domain" description="Membrane insertase YidC/Oxa/ALB C-terminal" evidence="12">
    <location>
        <begin position="280"/>
        <end position="487"/>
    </location>
</feature>